<organism evidence="1 2">
    <name type="scientific">Salinibacter ruber</name>
    <dbReference type="NCBI Taxonomy" id="146919"/>
    <lineage>
        <taxon>Bacteria</taxon>
        <taxon>Pseudomonadati</taxon>
        <taxon>Rhodothermota</taxon>
        <taxon>Rhodothermia</taxon>
        <taxon>Rhodothermales</taxon>
        <taxon>Salinibacteraceae</taxon>
        <taxon>Salinibacter</taxon>
    </lineage>
</organism>
<evidence type="ECO:0000313" key="1">
    <source>
        <dbReference type="EMBL" id="MCS3709859.1"/>
    </source>
</evidence>
<evidence type="ECO:0000313" key="2">
    <source>
        <dbReference type="Proteomes" id="UP001155057"/>
    </source>
</evidence>
<sequence length="77" mass="8962">MFGPQEERRFNLLLADVKSLVRQEDPDWQSPEQSLNVQNSQLVRAMVEMTIEDLAEGQDLIIDYVLDQIKQEREGQS</sequence>
<gene>
    <name evidence="1" type="ORF">GGP61_001463</name>
</gene>
<dbReference type="Proteomes" id="UP001155057">
    <property type="component" value="Unassembled WGS sequence"/>
</dbReference>
<proteinExistence type="predicted"/>
<comment type="caution">
    <text evidence="1">The sequence shown here is derived from an EMBL/GenBank/DDBJ whole genome shotgun (WGS) entry which is preliminary data.</text>
</comment>
<name>A0A9X2TIZ1_9BACT</name>
<dbReference type="AlphaFoldDB" id="A0A9X2TIZ1"/>
<accession>A0A9X2TIZ1</accession>
<reference evidence="1" key="1">
    <citation type="submission" date="2022-08" db="EMBL/GenBank/DDBJ databases">
        <title>Genomic Encyclopedia of Type Strains, Phase V (KMG-V): Genome sequencing to study the core and pangenomes of soil and plant-associated prokaryotes.</title>
        <authorList>
            <person name="Whitman W."/>
        </authorList>
    </citation>
    <scope>NUCLEOTIDE SEQUENCE</scope>
    <source>
        <strain evidence="1">SP3049</strain>
    </source>
</reference>
<protein>
    <submittedName>
        <fullName evidence="1">Uncharacterized protein</fullName>
    </submittedName>
</protein>
<dbReference type="EMBL" id="JANUAE010000004">
    <property type="protein sequence ID" value="MCS3709859.1"/>
    <property type="molecule type" value="Genomic_DNA"/>
</dbReference>